<dbReference type="PIRSF" id="PIRSF001221">
    <property type="entry name" value="Amidase_fungi"/>
    <property type="match status" value="1"/>
</dbReference>
<dbReference type="RefSeq" id="XP_018697925.1">
    <property type="nucleotide sequence ID" value="XM_018832046.1"/>
</dbReference>
<dbReference type="GO" id="GO:0004040">
    <property type="term" value="F:amidase activity"/>
    <property type="evidence" value="ECO:0007669"/>
    <property type="project" value="UniProtKB-EC"/>
</dbReference>
<evidence type="ECO:0000256" key="1">
    <source>
        <dbReference type="ARBA" id="ARBA00001311"/>
    </source>
</evidence>
<dbReference type="OrthoDB" id="6428749at2759"/>
<name>A0A178ZXJ7_9EURO</name>
<organism evidence="7 8">
    <name type="scientific">Fonsecaea erecta</name>
    <dbReference type="NCBI Taxonomy" id="1367422"/>
    <lineage>
        <taxon>Eukaryota</taxon>
        <taxon>Fungi</taxon>
        <taxon>Dikarya</taxon>
        <taxon>Ascomycota</taxon>
        <taxon>Pezizomycotina</taxon>
        <taxon>Eurotiomycetes</taxon>
        <taxon>Chaetothyriomycetidae</taxon>
        <taxon>Chaetothyriales</taxon>
        <taxon>Herpotrichiellaceae</taxon>
        <taxon>Fonsecaea</taxon>
    </lineage>
</organism>
<dbReference type="PANTHER" id="PTHR46072">
    <property type="entry name" value="AMIDASE-RELATED-RELATED"/>
    <property type="match status" value="1"/>
</dbReference>
<dbReference type="STRING" id="1367422.A0A178ZXJ7"/>
<dbReference type="Proteomes" id="UP000078343">
    <property type="component" value="Unassembled WGS sequence"/>
</dbReference>
<comment type="caution">
    <text evidence="7">The sequence shown here is derived from an EMBL/GenBank/DDBJ whole genome shotgun (WGS) entry which is preliminary data.</text>
</comment>
<dbReference type="SUPFAM" id="SSF75304">
    <property type="entry name" value="Amidase signature (AS) enzymes"/>
    <property type="match status" value="1"/>
</dbReference>
<evidence type="ECO:0000256" key="3">
    <source>
        <dbReference type="ARBA" id="ARBA00012922"/>
    </source>
</evidence>
<dbReference type="InterPro" id="IPR020556">
    <property type="entry name" value="Amidase_CS"/>
</dbReference>
<dbReference type="EMBL" id="LVYI01000001">
    <property type="protein sequence ID" value="OAP64558.1"/>
    <property type="molecule type" value="Genomic_DNA"/>
</dbReference>
<evidence type="ECO:0000256" key="4">
    <source>
        <dbReference type="ARBA" id="ARBA00022801"/>
    </source>
</evidence>
<keyword evidence="4" id="KW-0378">Hydrolase</keyword>
<keyword evidence="8" id="KW-1185">Reference proteome</keyword>
<dbReference type="InterPro" id="IPR023631">
    <property type="entry name" value="Amidase_dom"/>
</dbReference>
<evidence type="ECO:0000256" key="5">
    <source>
        <dbReference type="PIRSR" id="PIRSR001221-1"/>
    </source>
</evidence>
<accession>A0A178ZXJ7</accession>
<proteinExistence type="inferred from homology"/>
<gene>
    <name evidence="7" type="ORF">AYL99_00530</name>
</gene>
<dbReference type="AlphaFoldDB" id="A0A178ZXJ7"/>
<dbReference type="Gene3D" id="3.90.1300.10">
    <property type="entry name" value="Amidase signature (AS) domain"/>
    <property type="match status" value="1"/>
</dbReference>
<comment type="catalytic activity">
    <reaction evidence="1">
        <text>a monocarboxylic acid amide + H2O = a monocarboxylate + NH4(+)</text>
        <dbReference type="Rhea" id="RHEA:12020"/>
        <dbReference type="ChEBI" id="CHEBI:15377"/>
        <dbReference type="ChEBI" id="CHEBI:28938"/>
        <dbReference type="ChEBI" id="CHEBI:35757"/>
        <dbReference type="ChEBI" id="CHEBI:83628"/>
        <dbReference type="EC" id="3.5.1.4"/>
    </reaction>
</comment>
<evidence type="ECO:0000313" key="8">
    <source>
        <dbReference type="Proteomes" id="UP000078343"/>
    </source>
</evidence>
<evidence type="ECO:0000256" key="2">
    <source>
        <dbReference type="ARBA" id="ARBA00009199"/>
    </source>
</evidence>
<feature type="active site" description="Charge relay system" evidence="5">
    <location>
        <position position="135"/>
    </location>
</feature>
<evidence type="ECO:0000259" key="6">
    <source>
        <dbReference type="Pfam" id="PF01425"/>
    </source>
</evidence>
<dbReference type="Pfam" id="PF01425">
    <property type="entry name" value="Amidase"/>
    <property type="match status" value="1"/>
</dbReference>
<dbReference type="PROSITE" id="PS00571">
    <property type="entry name" value="AMIDASES"/>
    <property type="match status" value="1"/>
</dbReference>
<feature type="domain" description="Amidase" evidence="6">
    <location>
        <begin position="76"/>
        <end position="530"/>
    </location>
</feature>
<feature type="active site" description="Acyl-ester intermediate" evidence="5">
    <location>
        <position position="234"/>
    </location>
</feature>
<comment type="similarity">
    <text evidence="2">Belongs to the amidase family.</text>
</comment>
<dbReference type="GeneID" id="30004700"/>
<dbReference type="PANTHER" id="PTHR46072:SF4">
    <property type="entry name" value="AMIDASE C550.07-RELATED"/>
    <property type="match status" value="1"/>
</dbReference>
<evidence type="ECO:0000313" key="7">
    <source>
        <dbReference type="EMBL" id="OAP64558.1"/>
    </source>
</evidence>
<dbReference type="EC" id="3.5.1.4" evidence="3"/>
<sequence length="561" mass="62428">MATDWQERCAQARAARDATIPKAWLLKNPPSDDVTNVMSVPYTSGLMTDEELALTELDATELLQRLRKGEIKSYNITLAFCKRAAIAQQVISHKINCLTYMFVDEALQRARELDEYFEKTGKPIGAYHGLPFSIKDHLSIKGKESSTALVGWLDFKPESDAHVVGILREAGAVFYCKTTMPQSGMHLETSSNIYGRTLNPFNRKLSCGGSSGGEGALVAFRGSPIGLAADIGGSIRVPAGNNGLFGAKITSGRVPLTGLVHAVMGNDAIPTVLGPVCRSARDNEYFFKVILAAEPWKKSHMVIPLPWRTSISLPEKLTIGFLWDDGVVRPHPPVTAAMQSLRAKLKALSQFEVVDWEPLDHARGYDLIRKLYYPDGAKTILKAITDSGEPVLPLTQWVTKESHVSERTVPELWKLNVEREVYRRQYLAYFNSRPEVDFLISPVGPGVAARHETARYWGYTAIWNLLDWPACTFPTGETVSAQAHPKDESYRPRQNEFDSYNWSNYEPSEYEGAPISLQLIGRKWDDEKVLKVVERLSVVLGLQDAGTRKSESIGQTVESKL</sequence>
<protein>
    <recommendedName>
        <fullName evidence="3">amidase</fullName>
        <ecNumber evidence="3">3.5.1.4</ecNumber>
    </recommendedName>
</protein>
<feature type="active site" description="Charge relay system" evidence="5">
    <location>
        <position position="210"/>
    </location>
</feature>
<dbReference type="InterPro" id="IPR036928">
    <property type="entry name" value="AS_sf"/>
</dbReference>
<reference evidence="7 8" key="1">
    <citation type="submission" date="2016-04" db="EMBL/GenBank/DDBJ databases">
        <title>Draft genome of Fonsecaea erecta CBS 125763.</title>
        <authorList>
            <person name="Weiss V.A."/>
            <person name="Vicente V.A."/>
            <person name="Raittz R.T."/>
            <person name="Moreno L.F."/>
            <person name="De Souza E.M."/>
            <person name="Pedrosa F.O."/>
            <person name="Steffens M.B."/>
            <person name="Faoro H."/>
            <person name="Tadra-Sfeir M.Z."/>
            <person name="Najafzadeh M.J."/>
            <person name="Felipe M.S."/>
            <person name="Teixeira M."/>
            <person name="Sun J."/>
            <person name="Xi L."/>
            <person name="Gomes R."/>
            <person name="De Azevedo C.M."/>
            <person name="Salgado C.G."/>
            <person name="Da Silva M.B."/>
            <person name="Nascimento M.F."/>
            <person name="Queiroz-Telles F."/>
            <person name="Attili D.S."/>
            <person name="Gorbushina A."/>
        </authorList>
    </citation>
    <scope>NUCLEOTIDE SEQUENCE [LARGE SCALE GENOMIC DNA]</scope>
    <source>
        <strain evidence="7 8">CBS 125763</strain>
    </source>
</reference>